<sequence>MPPKKGLKRKRVTKATTVESSPTVEPSTTTTVEPGSTEEPSPMVENNPIEGEGVEEQQVPGDLQVQSLSPVIEDSDKNEEEDSEKNEEEENEEEENEEEGNEEGNEEGEESSSDEGSRSLGEKSSSDESKEDEIAVENAPENQAENAMLAGGEDTAAMATEIEFSGEESSSSSSSVLTLGISPTIFAEMLGWHYNDSGLYTVKSGYWLATHLPDYGDDINPPPGQQELKEALWKMKIAPKLQHFLCGGYCGRNYSCA</sequence>
<comment type="caution">
    <text evidence="2">The sequence shown here is derived from an EMBL/GenBank/DDBJ whole genome shotgun (WGS) entry which is preliminary data.</text>
</comment>
<gene>
    <name evidence="2" type="ORF">ISN45_Aa07g032340</name>
</gene>
<dbReference type="Proteomes" id="UP000694240">
    <property type="component" value="Chromosome 12"/>
</dbReference>
<name>A0A8T1Y831_9BRAS</name>
<evidence type="ECO:0000313" key="2">
    <source>
        <dbReference type="EMBL" id="KAG7543316.1"/>
    </source>
</evidence>
<dbReference type="AlphaFoldDB" id="A0A8T1Y831"/>
<feature type="compositionally biased region" description="Basic and acidic residues" evidence="1">
    <location>
        <begin position="115"/>
        <end position="128"/>
    </location>
</feature>
<proteinExistence type="predicted"/>
<feature type="region of interest" description="Disordered" evidence="1">
    <location>
        <begin position="1"/>
        <end position="143"/>
    </location>
</feature>
<feature type="compositionally biased region" description="Basic residues" evidence="1">
    <location>
        <begin position="1"/>
        <end position="13"/>
    </location>
</feature>
<keyword evidence="3" id="KW-1185">Reference proteome</keyword>
<feature type="compositionally biased region" description="Acidic residues" evidence="1">
    <location>
        <begin position="76"/>
        <end position="113"/>
    </location>
</feature>
<evidence type="ECO:0000313" key="3">
    <source>
        <dbReference type="Proteomes" id="UP000694240"/>
    </source>
</evidence>
<reference evidence="2 3" key="1">
    <citation type="submission" date="2020-12" db="EMBL/GenBank/DDBJ databases">
        <title>Concerted genomic and epigenomic changes stabilize Arabidopsis allopolyploids.</title>
        <authorList>
            <person name="Chen Z."/>
        </authorList>
    </citation>
    <scope>NUCLEOTIDE SEQUENCE [LARGE SCALE GENOMIC DNA]</scope>
    <source>
        <strain evidence="2">Allo738</strain>
        <tissue evidence="2">Leaf</tissue>
    </source>
</reference>
<protein>
    <submittedName>
        <fullName evidence="2">Uncharacterized protein</fullName>
    </submittedName>
</protein>
<dbReference type="EMBL" id="JAEFBK010000012">
    <property type="protein sequence ID" value="KAG7543316.1"/>
    <property type="molecule type" value="Genomic_DNA"/>
</dbReference>
<feature type="compositionally biased region" description="Low complexity" evidence="1">
    <location>
        <begin position="16"/>
        <end position="42"/>
    </location>
</feature>
<organism evidence="2 3">
    <name type="scientific">Arabidopsis thaliana x Arabidopsis arenosa</name>
    <dbReference type="NCBI Taxonomy" id="1240361"/>
    <lineage>
        <taxon>Eukaryota</taxon>
        <taxon>Viridiplantae</taxon>
        <taxon>Streptophyta</taxon>
        <taxon>Embryophyta</taxon>
        <taxon>Tracheophyta</taxon>
        <taxon>Spermatophyta</taxon>
        <taxon>Magnoliopsida</taxon>
        <taxon>eudicotyledons</taxon>
        <taxon>Gunneridae</taxon>
        <taxon>Pentapetalae</taxon>
        <taxon>rosids</taxon>
        <taxon>malvids</taxon>
        <taxon>Brassicales</taxon>
        <taxon>Brassicaceae</taxon>
        <taxon>Camelineae</taxon>
        <taxon>Arabidopsis</taxon>
    </lineage>
</organism>
<evidence type="ECO:0000256" key="1">
    <source>
        <dbReference type="SAM" id="MobiDB-lite"/>
    </source>
</evidence>
<accession>A0A8T1Y831</accession>